<keyword evidence="1 4" id="KW-0808">Transferase</keyword>
<dbReference type="InterPro" id="IPR016181">
    <property type="entry name" value="Acyl_CoA_acyltransferase"/>
</dbReference>
<dbReference type="PANTHER" id="PTHR43877">
    <property type="entry name" value="AMINOALKYLPHOSPHONATE N-ACETYLTRANSFERASE-RELATED-RELATED"/>
    <property type="match status" value="1"/>
</dbReference>
<dbReference type="CDD" id="cd04301">
    <property type="entry name" value="NAT_SF"/>
    <property type="match status" value="1"/>
</dbReference>
<keyword evidence="2" id="KW-0012">Acyltransferase</keyword>
<feature type="domain" description="N-acetyltransferase" evidence="3">
    <location>
        <begin position="3"/>
        <end position="148"/>
    </location>
</feature>
<dbReference type="InterPro" id="IPR000182">
    <property type="entry name" value="GNAT_dom"/>
</dbReference>
<evidence type="ECO:0000313" key="5">
    <source>
        <dbReference type="Proteomes" id="UP000230167"/>
    </source>
</evidence>
<dbReference type="AlphaFoldDB" id="A0A2J0UGB6"/>
<dbReference type="InterPro" id="IPR050832">
    <property type="entry name" value="Bact_Acetyltransf"/>
</dbReference>
<sequence length="148" mass="16282">MPVYLRDARPDDAAACVELRGRTRENAFSAEQLAQLGITVDSWAAGIAQGDSIGRVAWEGERMVGYCFADHHSGEVLVLALLPDYEGRGIGRQLLQEVVSLTRDAGHQRLYLACSADPRSRSHGFYRRLGWRPTGGIDEAGDEILELI</sequence>
<dbReference type="OrthoDB" id="7356080at2"/>
<dbReference type="PROSITE" id="PS51186">
    <property type="entry name" value="GNAT"/>
    <property type="match status" value="1"/>
</dbReference>
<organism evidence="4 5">
    <name type="scientific">Stenotrophomonas maltophilia</name>
    <name type="common">Pseudomonas maltophilia</name>
    <name type="synonym">Xanthomonas maltophilia</name>
    <dbReference type="NCBI Taxonomy" id="40324"/>
    <lineage>
        <taxon>Bacteria</taxon>
        <taxon>Pseudomonadati</taxon>
        <taxon>Pseudomonadota</taxon>
        <taxon>Gammaproteobacteria</taxon>
        <taxon>Lysobacterales</taxon>
        <taxon>Lysobacteraceae</taxon>
        <taxon>Stenotrophomonas</taxon>
        <taxon>Stenotrophomonas maltophilia group</taxon>
    </lineage>
</organism>
<dbReference type="SUPFAM" id="SSF55729">
    <property type="entry name" value="Acyl-CoA N-acyltransferases (Nat)"/>
    <property type="match status" value="1"/>
</dbReference>
<dbReference type="PANTHER" id="PTHR43877:SF1">
    <property type="entry name" value="ACETYLTRANSFERASE"/>
    <property type="match status" value="1"/>
</dbReference>
<dbReference type="RefSeq" id="WP_100439297.1">
    <property type="nucleotide sequence ID" value="NZ_CBCPIZ010000020.1"/>
</dbReference>
<evidence type="ECO:0000259" key="3">
    <source>
        <dbReference type="PROSITE" id="PS51186"/>
    </source>
</evidence>
<name>A0A2J0UGB6_STEMA</name>
<evidence type="ECO:0000313" key="4">
    <source>
        <dbReference type="EMBL" id="PJL33901.1"/>
    </source>
</evidence>
<evidence type="ECO:0000256" key="1">
    <source>
        <dbReference type="ARBA" id="ARBA00022679"/>
    </source>
</evidence>
<proteinExistence type="predicted"/>
<dbReference type="Pfam" id="PF00583">
    <property type="entry name" value="Acetyltransf_1"/>
    <property type="match status" value="1"/>
</dbReference>
<dbReference type="GO" id="GO:0016747">
    <property type="term" value="F:acyltransferase activity, transferring groups other than amino-acyl groups"/>
    <property type="evidence" value="ECO:0007669"/>
    <property type="project" value="InterPro"/>
</dbReference>
<comment type="caution">
    <text evidence="4">The sequence shown here is derived from an EMBL/GenBank/DDBJ whole genome shotgun (WGS) entry which is preliminary data.</text>
</comment>
<accession>A0A2J0UGB6</accession>
<dbReference type="EMBL" id="NEQV01000001">
    <property type="protein sequence ID" value="PJL33901.1"/>
    <property type="molecule type" value="Genomic_DNA"/>
</dbReference>
<dbReference type="Gene3D" id="3.40.630.30">
    <property type="match status" value="1"/>
</dbReference>
<gene>
    <name evidence="4" type="ORF">B9Y64_02035</name>
</gene>
<reference evidence="4 5" key="1">
    <citation type="journal article" date="2017" name="Front. Microbiol.">
        <title>Double-Face Meets the Bacterial World: The Opportunistic Pathogen Stenotrophomonas maltophilia.</title>
        <authorList>
            <person name="Lira F."/>
            <person name="Berg G."/>
            <person name="Martinez J.L."/>
        </authorList>
    </citation>
    <scope>NUCLEOTIDE SEQUENCE [LARGE SCALE GENOMIC DNA]</scope>
    <source>
        <strain evidence="4 5">EA1</strain>
    </source>
</reference>
<protein>
    <submittedName>
        <fullName evidence="4">GNAT family N-acetyltransferase</fullName>
    </submittedName>
</protein>
<dbReference type="Proteomes" id="UP000230167">
    <property type="component" value="Unassembled WGS sequence"/>
</dbReference>
<evidence type="ECO:0000256" key="2">
    <source>
        <dbReference type="ARBA" id="ARBA00023315"/>
    </source>
</evidence>